<dbReference type="Proteomes" id="UP000194151">
    <property type="component" value="Chromosome"/>
</dbReference>
<feature type="region of interest" description="Disordered" evidence="1">
    <location>
        <begin position="1"/>
        <end position="40"/>
    </location>
</feature>
<dbReference type="EMBL" id="CP021108">
    <property type="protein sequence ID" value="ARP81336.1"/>
    <property type="molecule type" value="Genomic_DNA"/>
</dbReference>
<feature type="region of interest" description="Disordered" evidence="1">
    <location>
        <begin position="80"/>
        <end position="99"/>
    </location>
</feature>
<dbReference type="AlphaFoldDB" id="A0A1W6YJR2"/>
<feature type="compositionally biased region" description="Low complexity" evidence="1">
    <location>
        <begin position="81"/>
        <end position="99"/>
    </location>
</feature>
<protein>
    <submittedName>
        <fullName evidence="2">dTDP-glucose 4,6-dehydratase</fullName>
    </submittedName>
</protein>
<evidence type="ECO:0000313" key="2">
    <source>
        <dbReference type="EMBL" id="ARP81336.1"/>
    </source>
</evidence>
<dbReference type="STRING" id="1416806.CAL12_11125"/>
<dbReference type="SUPFAM" id="SSF101898">
    <property type="entry name" value="NHL repeat"/>
    <property type="match status" value="1"/>
</dbReference>
<gene>
    <name evidence="2" type="ORF">CAL12_11125</name>
</gene>
<evidence type="ECO:0000256" key="1">
    <source>
        <dbReference type="SAM" id="MobiDB-lite"/>
    </source>
</evidence>
<accession>A0A1W6YJR2</accession>
<sequence>MSRSTDEAKARGLSKASAPAGSRPPNTVPATPATPRPGQALDDVLALSPARRVWLKTGLGAAALSIFGVPALAAGPGDANGTGNPAGSPSAGGKAAPDGLDPARDYAVRFQAVARSTADRVIVPPGYEVQVLFSAGDAVEAGSTSWTEGEFATWEQAGKRAGGEHDGMHYFALPGVDPRKGGLLAINHEQVDMRVSFAQESFANGTFDEKKATADQKRVALSAVGVSVIEVELVDQAWRVKRDSPYNRRYTGNSTYAVGGPARERVGATVTGTLNNCSSGATPWGTYLTCEETTFNYFDTSQPRQGYGWVVELDPQGKILRQGIKRTAMGRFNHENVAWLADGAGRVAFYMGDDSTPGCIYKFVPDRPFDAADRAANLGLLDSGTLYVARFDSSGQGRWLPLRHGAAGLTAADGYQSQADVLVECQQAAVSAGGTVMDRPEWITVGPRKDIYVTLTNYTGRGGKAPVNDANPRAENHHGHILRWNEAGDSPLAVTFTWDIFLLAGDPEQAAAQGKPNLAGNIKGDAFSSPDGLRQDPAGRLWVQTDMNLGAVATPKVFGNNGMYCVDPATGESKRFLVGPVGCELTGIAYTPDLTTFFVNIQHPTQGWPEAGRTPRSSTLAIRRTDGAPVGT</sequence>
<name>A0A1W6YJR2_9BORD</name>
<dbReference type="PANTHER" id="PTHR35399:SF2">
    <property type="entry name" value="DUF839 DOMAIN-CONTAINING PROTEIN"/>
    <property type="match status" value="1"/>
</dbReference>
<evidence type="ECO:0000313" key="3">
    <source>
        <dbReference type="Proteomes" id="UP000194151"/>
    </source>
</evidence>
<dbReference type="PANTHER" id="PTHR35399">
    <property type="entry name" value="SLR8030 PROTEIN"/>
    <property type="match status" value="1"/>
</dbReference>
<reference evidence="2 3" key="1">
    <citation type="submission" date="2017-05" db="EMBL/GenBank/DDBJ databases">
        <title>Complete and WGS of Bordetella genogroups.</title>
        <authorList>
            <person name="Spilker T."/>
            <person name="LiPuma J."/>
        </authorList>
    </citation>
    <scope>NUCLEOTIDE SEQUENCE [LARGE SCALE GENOMIC DNA]</scope>
    <source>
        <strain evidence="2 3">AU19157</strain>
    </source>
</reference>
<dbReference type="InterPro" id="IPR008557">
    <property type="entry name" value="PhoX"/>
</dbReference>
<keyword evidence="3" id="KW-1185">Reference proteome</keyword>
<dbReference type="OrthoDB" id="9801383at2"/>
<organism evidence="2 3">
    <name type="scientific">Bordetella genomosp. 8</name>
    <dbReference type="NCBI Taxonomy" id="1416806"/>
    <lineage>
        <taxon>Bacteria</taxon>
        <taxon>Pseudomonadati</taxon>
        <taxon>Pseudomonadota</taxon>
        <taxon>Betaproteobacteria</taxon>
        <taxon>Burkholderiales</taxon>
        <taxon>Alcaligenaceae</taxon>
        <taxon>Bordetella</taxon>
    </lineage>
</organism>
<dbReference type="KEGG" id="bgv:CAL12_11125"/>
<feature type="compositionally biased region" description="Basic and acidic residues" evidence="1">
    <location>
        <begin position="1"/>
        <end position="10"/>
    </location>
</feature>
<dbReference type="RefSeq" id="WP_086064532.1">
    <property type="nucleotide sequence ID" value="NZ_CP021108.1"/>
</dbReference>
<feature type="compositionally biased region" description="Low complexity" evidence="1">
    <location>
        <begin position="23"/>
        <end position="37"/>
    </location>
</feature>
<dbReference type="Pfam" id="PF05787">
    <property type="entry name" value="PhoX"/>
    <property type="match status" value="1"/>
</dbReference>
<proteinExistence type="predicted"/>